<organism evidence="2 3">
    <name type="scientific">Bradyrhizobium betae</name>
    <dbReference type="NCBI Taxonomy" id="244734"/>
    <lineage>
        <taxon>Bacteria</taxon>
        <taxon>Pseudomonadati</taxon>
        <taxon>Pseudomonadota</taxon>
        <taxon>Alphaproteobacteria</taxon>
        <taxon>Hyphomicrobiales</taxon>
        <taxon>Nitrobacteraceae</taxon>
        <taxon>Bradyrhizobium</taxon>
    </lineage>
</organism>
<evidence type="ECO:0000313" key="3">
    <source>
        <dbReference type="Proteomes" id="UP000325641"/>
    </source>
</evidence>
<proteinExistence type="predicted"/>
<dbReference type="EMBL" id="CP044543">
    <property type="protein sequence ID" value="QFI71704.1"/>
    <property type="molecule type" value="Genomic_DNA"/>
</dbReference>
<gene>
    <name evidence="2" type="ORF">F8237_04545</name>
</gene>
<evidence type="ECO:0000313" key="2">
    <source>
        <dbReference type="EMBL" id="QFI71704.1"/>
    </source>
</evidence>
<dbReference type="Proteomes" id="UP000325641">
    <property type="component" value="Chromosome"/>
</dbReference>
<reference evidence="3" key="1">
    <citation type="submission" date="2019-10" db="EMBL/GenBank/DDBJ databases">
        <title>Complete Genome Sequence of Bradyrhizobium betae type strain PL7HG1T.</title>
        <authorList>
            <person name="Bromfield E.S.P."/>
            <person name="Cloutier S."/>
        </authorList>
    </citation>
    <scope>NUCLEOTIDE SEQUENCE [LARGE SCALE GENOMIC DNA]</scope>
    <source>
        <strain evidence="3">PL7HG1</strain>
    </source>
</reference>
<evidence type="ECO:0000256" key="1">
    <source>
        <dbReference type="SAM" id="MobiDB-lite"/>
    </source>
</evidence>
<feature type="region of interest" description="Disordered" evidence="1">
    <location>
        <begin position="1"/>
        <end position="20"/>
    </location>
</feature>
<dbReference type="KEGG" id="bbet:F8237_04545"/>
<sequence>MSVVGAPSCFESHPAPKPPRELAEHRCIGYRLDKSGRFYARDFEEQGRRFEVCVEGPLVFNNRS</sequence>
<protein>
    <submittedName>
        <fullName evidence="2">Uncharacterized protein</fullName>
    </submittedName>
</protein>
<dbReference type="OrthoDB" id="9813056at2"/>
<accession>A0A5P6P0X3</accession>
<name>A0A5P6P0X3_9BRAD</name>
<dbReference type="AlphaFoldDB" id="A0A5P6P0X3"/>
<dbReference type="RefSeq" id="WP_151642599.1">
    <property type="nucleotide sequence ID" value="NZ_CP044543.1"/>
</dbReference>
<dbReference type="Gene3D" id="3.40.190.10">
    <property type="entry name" value="Periplasmic binding protein-like II"/>
    <property type="match status" value="1"/>
</dbReference>